<sequence length="83" mass="9563">MKQFFFGFLFLREEKGKHRVIPGFLPSFLSETNLEDPDEVINVAFFTQRLSIFTKRESNGPESPGGCRPTNHSTVFEYRNGCD</sequence>
<protein>
    <submittedName>
        <fullName evidence="1">Uncharacterized protein</fullName>
    </submittedName>
</protein>
<reference evidence="1 2" key="1">
    <citation type="submission" date="2024-01" db="EMBL/GenBank/DDBJ databases">
        <title>The genomes of 5 underutilized Papilionoideae crops provide insights into root nodulation and disease resistanc.</title>
        <authorList>
            <person name="Jiang F."/>
        </authorList>
    </citation>
    <scope>NUCLEOTIDE SEQUENCE [LARGE SCALE GENOMIC DNA]</scope>
    <source>
        <strain evidence="1">JINMINGXINNONG_FW02</strain>
        <tissue evidence="1">Leaves</tissue>
    </source>
</reference>
<organism evidence="1 2">
    <name type="scientific">Phaseolus coccineus</name>
    <name type="common">Scarlet runner bean</name>
    <name type="synonym">Phaseolus multiflorus</name>
    <dbReference type="NCBI Taxonomy" id="3886"/>
    <lineage>
        <taxon>Eukaryota</taxon>
        <taxon>Viridiplantae</taxon>
        <taxon>Streptophyta</taxon>
        <taxon>Embryophyta</taxon>
        <taxon>Tracheophyta</taxon>
        <taxon>Spermatophyta</taxon>
        <taxon>Magnoliopsida</taxon>
        <taxon>eudicotyledons</taxon>
        <taxon>Gunneridae</taxon>
        <taxon>Pentapetalae</taxon>
        <taxon>rosids</taxon>
        <taxon>fabids</taxon>
        <taxon>Fabales</taxon>
        <taxon>Fabaceae</taxon>
        <taxon>Papilionoideae</taxon>
        <taxon>50 kb inversion clade</taxon>
        <taxon>NPAAA clade</taxon>
        <taxon>indigoferoid/millettioid clade</taxon>
        <taxon>Phaseoleae</taxon>
        <taxon>Phaseolus</taxon>
    </lineage>
</organism>
<dbReference type="EMBL" id="JAYMYR010000007">
    <property type="protein sequence ID" value="KAK7352234.1"/>
    <property type="molecule type" value="Genomic_DNA"/>
</dbReference>
<name>A0AAN9QYP6_PHACN</name>
<dbReference type="Proteomes" id="UP001374584">
    <property type="component" value="Unassembled WGS sequence"/>
</dbReference>
<keyword evidence="2" id="KW-1185">Reference proteome</keyword>
<proteinExistence type="predicted"/>
<evidence type="ECO:0000313" key="1">
    <source>
        <dbReference type="EMBL" id="KAK7352234.1"/>
    </source>
</evidence>
<comment type="caution">
    <text evidence="1">The sequence shown here is derived from an EMBL/GenBank/DDBJ whole genome shotgun (WGS) entry which is preliminary data.</text>
</comment>
<gene>
    <name evidence="1" type="ORF">VNO80_17653</name>
</gene>
<dbReference type="AlphaFoldDB" id="A0AAN9QYP6"/>
<evidence type="ECO:0000313" key="2">
    <source>
        <dbReference type="Proteomes" id="UP001374584"/>
    </source>
</evidence>
<accession>A0AAN9QYP6</accession>